<dbReference type="InterPro" id="IPR028325">
    <property type="entry name" value="VG_K_chnl"/>
</dbReference>
<sequence length="262" mass="30071">MKLLRRLNIIVDDSKHTKGGRLYNQILIVLITLNVCVVIIESFSLPSYTRPYLKSFEVFSIVVFTLDYLVRIVTARIRHKKLNGIKSYLRFIISPLGLIDLLSILPFYLPLLLPIDLRFLRLLRVFRIMRVFKLNRYYKSFRLILHVINIKKRELTMCLFAVIILLVIASAIMFYIENPKQPDKFPNIIASLWWAIATLTTIGYGDVYPITAAGKVVSSFIALVGIGFVALPTGILSSGFLEVLDEKRKFNYCPHCGEKLPC</sequence>
<comment type="subcellular location">
    <subcellularLocation>
        <location evidence="1">Membrane</location>
        <topology evidence="1">Multi-pass membrane protein</topology>
    </subcellularLocation>
</comment>
<keyword evidence="4 12" id="KW-0812">Transmembrane</keyword>
<feature type="transmembrane region" description="Helical" evidence="12">
    <location>
        <begin position="21"/>
        <end position="40"/>
    </location>
</feature>
<evidence type="ECO:0000256" key="7">
    <source>
        <dbReference type="ARBA" id="ARBA00022958"/>
    </source>
</evidence>
<dbReference type="EMBL" id="AMZN01000026">
    <property type="protein sequence ID" value="ELR72251.1"/>
    <property type="molecule type" value="Genomic_DNA"/>
</dbReference>
<evidence type="ECO:0000313" key="15">
    <source>
        <dbReference type="Proteomes" id="UP000011135"/>
    </source>
</evidence>
<evidence type="ECO:0000256" key="4">
    <source>
        <dbReference type="ARBA" id="ARBA00022692"/>
    </source>
</evidence>
<dbReference type="STRING" id="1237149.C900_01805"/>
<accession>L8JTG0</accession>
<evidence type="ECO:0000256" key="12">
    <source>
        <dbReference type="SAM" id="Phobius"/>
    </source>
</evidence>
<evidence type="ECO:0000256" key="2">
    <source>
        <dbReference type="ARBA" id="ARBA00022448"/>
    </source>
</evidence>
<reference evidence="14 15" key="1">
    <citation type="submission" date="2012-12" db="EMBL/GenBank/DDBJ databases">
        <title>Genome assembly of Fulvivirga imtechensis AK7.</title>
        <authorList>
            <person name="Nupur N."/>
            <person name="Khatri I."/>
            <person name="Kumar R."/>
            <person name="Subramanian S."/>
            <person name="Pinnaka A."/>
        </authorList>
    </citation>
    <scope>NUCLEOTIDE SEQUENCE [LARGE SCALE GENOMIC DNA]</scope>
    <source>
        <strain evidence="14 15">AK7</strain>
    </source>
</reference>
<keyword evidence="3" id="KW-0633">Potassium transport</keyword>
<feature type="domain" description="Ion transport" evidence="13">
    <location>
        <begin position="22"/>
        <end position="242"/>
    </location>
</feature>
<evidence type="ECO:0000256" key="8">
    <source>
        <dbReference type="ARBA" id="ARBA00022989"/>
    </source>
</evidence>
<name>L8JTG0_9BACT</name>
<feature type="transmembrane region" description="Helical" evidence="12">
    <location>
        <begin position="220"/>
        <end position="241"/>
    </location>
</feature>
<dbReference type="PANTHER" id="PTHR11537:SF254">
    <property type="entry name" value="POTASSIUM VOLTAGE-GATED CHANNEL PROTEIN SHAB"/>
    <property type="match status" value="1"/>
</dbReference>
<feature type="transmembrane region" description="Helical" evidence="12">
    <location>
        <begin position="52"/>
        <end position="70"/>
    </location>
</feature>
<dbReference type="PATRIC" id="fig|1237149.3.peg.1759"/>
<dbReference type="AlphaFoldDB" id="L8JTG0"/>
<dbReference type="GO" id="GO:0005249">
    <property type="term" value="F:voltage-gated potassium channel activity"/>
    <property type="evidence" value="ECO:0007669"/>
    <property type="project" value="InterPro"/>
</dbReference>
<keyword evidence="5" id="KW-0631">Potassium channel</keyword>
<dbReference type="Proteomes" id="UP000011135">
    <property type="component" value="Unassembled WGS sequence"/>
</dbReference>
<dbReference type="RefSeq" id="WP_009579247.1">
    <property type="nucleotide sequence ID" value="NZ_AMZN01000026.1"/>
</dbReference>
<dbReference type="Gene3D" id="1.10.287.70">
    <property type="match status" value="1"/>
</dbReference>
<dbReference type="FunFam" id="1.10.287.70:FF:000028">
    <property type="entry name" value="potassium voltage-gated channel subfamily D member 3"/>
    <property type="match status" value="1"/>
</dbReference>
<keyword evidence="2" id="KW-0813">Transport</keyword>
<keyword evidence="11" id="KW-0407">Ion channel</keyword>
<evidence type="ECO:0000256" key="5">
    <source>
        <dbReference type="ARBA" id="ARBA00022826"/>
    </source>
</evidence>
<evidence type="ECO:0000256" key="6">
    <source>
        <dbReference type="ARBA" id="ARBA00022882"/>
    </source>
</evidence>
<gene>
    <name evidence="14" type="ORF">C900_01805</name>
</gene>
<evidence type="ECO:0000256" key="11">
    <source>
        <dbReference type="ARBA" id="ARBA00023303"/>
    </source>
</evidence>
<evidence type="ECO:0000313" key="14">
    <source>
        <dbReference type="EMBL" id="ELR72251.1"/>
    </source>
</evidence>
<keyword evidence="10 12" id="KW-0472">Membrane</keyword>
<evidence type="ECO:0000256" key="3">
    <source>
        <dbReference type="ARBA" id="ARBA00022538"/>
    </source>
</evidence>
<dbReference type="InterPro" id="IPR027359">
    <property type="entry name" value="Volt_channel_dom_sf"/>
</dbReference>
<dbReference type="GO" id="GO:0008076">
    <property type="term" value="C:voltage-gated potassium channel complex"/>
    <property type="evidence" value="ECO:0007669"/>
    <property type="project" value="InterPro"/>
</dbReference>
<dbReference type="PANTHER" id="PTHR11537">
    <property type="entry name" value="VOLTAGE-GATED POTASSIUM CHANNEL"/>
    <property type="match status" value="1"/>
</dbReference>
<protein>
    <submittedName>
        <fullName evidence="14">Potassium voltage-gated channel subfamily KQT</fullName>
    </submittedName>
</protein>
<evidence type="ECO:0000256" key="10">
    <source>
        <dbReference type="ARBA" id="ARBA00023136"/>
    </source>
</evidence>
<feature type="transmembrane region" description="Helical" evidence="12">
    <location>
        <begin position="91"/>
        <end position="109"/>
    </location>
</feature>
<keyword evidence="6" id="KW-0851">Voltage-gated channel</keyword>
<evidence type="ECO:0000259" key="13">
    <source>
        <dbReference type="Pfam" id="PF00520"/>
    </source>
</evidence>
<keyword evidence="8 12" id="KW-1133">Transmembrane helix</keyword>
<dbReference type="eggNOG" id="COG0569">
    <property type="taxonomic scope" value="Bacteria"/>
</dbReference>
<dbReference type="OrthoDB" id="9799090at2"/>
<keyword evidence="7" id="KW-0630">Potassium</keyword>
<feature type="transmembrane region" description="Helical" evidence="12">
    <location>
        <begin position="188"/>
        <end position="208"/>
    </location>
</feature>
<dbReference type="GO" id="GO:0001508">
    <property type="term" value="P:action potential"/>
    <property type="evidence" value="ECO:0007669"/>
    <property type="project" value="TreeGrafter"/>
</dbReference>
<keyword evidence="9" id="KW-0406">Ion transport</keyword>
<dbReference type="SUPFAM" id="SSF81324">
    <property type="entry name" value="Voltage-gated potassium channels"/>
    <property type="match status" value="1"/>
</dbReference>
<comment type="caution">
    <text evidence="14">The sequence shown here is derived from an EMBL/GenBank/DDBJ whole genome shotgun (WGS) entry which is preliminary data.</text>
</comment>
<dbReference type="Pfam" id="PF00520">
    <property type="entry name" value="Ion_trans"/>
    <property type="match status" value="1"/>
</dbReference>
<dbReference type="Gene3D" id="1.20.120.350">
    <property type="entry name" value="Voltage-gated potassium channels. Chain C"/>
    <property type="match status" value="1"/>
</dbReference>
<keyword evidence="15" id="KW-1185">Reference proteome</keyword>
<feature type="transmembrane region" description="Helical" evidence="12">
    <location>
        <begin position="155"/>
        <end position="176"/>
    </location>
</feature>
<proteinExistence type="predicted"/>
<dbReference type="InterPro" id="IPR005821">
    <property type="entry name" value="Ion_trans_dom"/>
</dbReference>
<evidence type="ECO:0000256" key="1">
    <source>
        <dbReference type="ARBA" id="ARBA00004141"/>
    </source>
</evidence>
<evidence type="ECO:0000256" key="9">
    <source>
        <dbReference type="ARBA" id="ARBA00023065"/>
    </source>
</evidence>
<organism evidence="14 15">
    <name type="scientific">Fulvivirga imtechensis AK7</name>
    <dbReference type="NCBI Taxonomy" id="1237149"/>
    <lineage>
        <taxon>Bacteria</taxon>
        <taxon>Pseudomonadati</taxon>
        <taxon>Bacteroidota</taxon>
        <taxon>Cytophagia</taxon>
        <taxon>Cytophagales</taxon>
        <taxon>Fulvivirgaceae</taxon>
        <taxon>Fulvivirga</taxon>
    </lineage>
</organism>
<dbReference type="PRINTS" id="PR00169">
    <property type="entry name" value="KCHANNEL"/>
</dbReference>